<organism evidence="1 2">
    <name type="scientific">Ceratobasidium theobromae</name>
    <dbReference type="NCBI Taxonomy" id="1582974"/>
    <lineage>
        <taxon>Eukaryota</taxon>
        <taxon>Fungi</taxon>
        <taxon>Dikarya</taxon>
        <taxon>Basidiomycota</taxon>
        <taxon>Agaricomycotina</taxon>
        <taxon>Agaricomycetes</taxon>
        <taxon>Cantharellales</taxon>
        <taxon>Ceratobasidiaceae</taxon>
        <taxon>Ceratobasidium</taxon>
    </lineage>
</organism>
<evidence type="ECO:0000313" key="1">
    <source>
        <dbReference type="EMBL" id="KAB5589137.1"/>
    </source>
</evidence>
<sequence>MRRSSSDRSSRPGSRPGPPCYLSLVSTKETFQNTLLINKATGMPLYATITATDFKTTLYAIDSNMSLQKVVTLNWGQGGKSKATITNAIDQTVLLSEISTVRQGAFESLIAKRADRSYSYGRFICTWSENYQPWTGIGFNLACYRDLPQHSAAIPSPGLVQSFSPSLSIPLASKLLATLSTYKLPGKPKIRIDVHARDLLRQELGEDALTDLDHVILGALLAYMSGGQRRQDSGDGVDESQLQEQLRSFVATRLSCETLPLYQARSSLEVQPPPYSSRISIISRSSAQGML</sequence>
<dbReference type="OrthoDB" id="3156281at2759"/>
<protein>
    <submittedName>
        <fullName evidence="1">Uncharacterized protein</fullName>
    </submittedName>
</protein>
<evidence type="ECO:0000313" key="2">
    <source>
        <dbReference type="Proteomes" id="UP000383932"/>
    </source>
</evidence>
<accession>A0A5N5QCS0</accession>
<keyword evidence="2" id="KW-1185">Reference proteome</keyword>
<comment type="caution">
    <text evidence="1">The sequence shown here is derived from an EMBL/GenBank/DDBJ whole genome shotgun (WGS) entry which is preliminary data.</text>
</comment>
<dbReference type="EMBL" id="SSOP01000312">
    <property type="protein sequence ID" value="KAB5589137.1"/>
    <property type="molecule type" value="Genomic_DNA"/>
</dbReference>
<gene>
    <name evidence="1" type="ORF">CTheo_7422</name>
</gene>
<reference evidence="1 2" key="1">
    <citation type="journal article" date="2019" name="Fungal Biol. Biotechnol.">
        <title>Draft genome sequence of fastidious pathogen Ceratobasidium theobromae, which causes vascular-streak dieback in Theobroma cacao.</title>
        <authorList>
            <person name="Ali S.S."/>
            <person name="Asman A."/>
            <person name="Shao J."/>
            <person name="Firmansyah A.P."/>
            <person name="Susilo A.W."/>
            <person name="Rosmana A."/>
            <person name="McMahon P."/>
            <person name="Junaid M."/>
            <person name="Guest D."/>
            <person name="Kheng T.Y."/>
            <person name="Meinhardt L.W."/>
            <person name="Bailey B.A."/>
        </authorList>
    </citation>
    <scope>NUCLEOTIDE SEQUENCE [LARGE SCALE GENOMIC DNA]</scope>
    <source>
        <strain evidence="1 2">CT2</strain>
    </source>
</reference>
<name>A0A5N5QCS0_9AGAM</name>
<proteinExistence type="predicted"/>
<dbReference type="AlphaFoldDB" id="A0A5N5QCS0"/>
<dbReference type="Proteomes" id="UP000383932">
    <property type="component" value="Unassembled WGS sequence"/>
</dbReference>